<accession>A0A2A6BWT0</accession>
<evidence type="ECO:0000313" key="2">
    <source>
        <dbReference type="Proteomes" id="UP000005239"/>
    </source>
</evidence>
<name>A0A2A6BWT0_PRIPA</name>
<sequence length="67" mass="7688">MTRLIPRNGDAMRDLFARRVSPQFMYTFGSLIAERMVKMEKTFPPVPNQLADDGTGEWKGIDEKRLG</sequence>
<accession>A0A8R1V1H4</accession>
<dbReference type="Proteomes" id="UP000005239">
    <property type="component" value="Unassembled WGS sequence"/>
</dbReference>
<keyword evidence="2" id="KW-1185">Reference proteome</keyword>
<proteinExistence type="predicted"/>
<gene>
    <name evidence="1" type="primary">WBGene00284447</name>
</gene>
<organism evidence="1 2">
    <name type="scientific">Pristionchus pacificus</name>
    <name type="common">Parasitic nematode worm</name>
    <dbReference type="NCBI Taxonomy" id="54126"/>
    <lineage>
        <taxon>Eukaryota</taxon>
        <taxon>Metazoa</taxon>
        <taxon>Ecdysozoa</taxon>
        <taxon>Nematoda</taxon>
        <taxon>Chromadorea</taxon>
        <taxon>Rhabditida</taxon>
        <taxon>Rhabditina</taxon>
        <taxon>Diplogasteromorpha</taxon>
        <taxon>Diplogasteroidea</taxon>
        <taxon>Neodiplogasteridae</taxon>
        <taxon>Pristionchus</taxon>
    </lineage>
</organism>
<protein>
    <submittedName>
        <fullName evidence="1">Uncharacterized protein</fullName>
    </submittedName>
</protein>
<dbReference type="EnsemblMetazoa" id="PPA46078.1">
    <property type="protein sequence ID" value="PPA46078.1"/>
    <property type="gene ID" value="WBGene00284447"/>
</dbReference>
<reference evidence="1" key="2">
    <citation type="submission" date="2022-06" db="UniProtKB">
        <authorList>
            <consortium name="EnsemblMetazoa"/>
        </authorList>
    </citation>
    <scope>IDENTIFICATION</scope>
    <source>
        <strain evidence="1">PS312</strain>
    </source>
</reference>
<evidence type="ECO:0000313" key="1">
    <source>
        <dbReference type="EnsemblMetazoa" id="PPA46078.1"/>
    </source>
</evidence>
<dbReference type="AlphaFoldDB" id="A0A2A6BWT0"/>
<reference evidence="2" key="1">
    <citation type="journal article" date="2008" name="Nat. Genet.">
        <title>The Pristionchus pacificus genome provides a unique perspective on nematode lifestyle and parasitism.</title>
        <authorList>
            <person name="Dieterich C."/>
            <person name="Clifton S.W."/>
            <person name="Schuster L.N."/>
            <person name="Chinwalla A."/>
            <person name="Delehaunty K."/>
            <person name="Dinkelacker I."/>
            <person name="Fulton L."/>
            <person name="Fulton R."/>
            <person name="Godfrey J."/>
            <person name="Minx P."/>
            <person name="Mitreva M."/>
            <person name="Roeseler W."/>
            <person name="Tian H."/>
            <person name="Witte H."/>
            <person name="Yang S.P."/>
            <person name="Wilson R.K."/>
            <person name="Sommer R.J."/>
        </authorList>
    </citation>
    <scope>NUCLEOTIDE SEQUENCE [LARGE SCALE GENOMIC DNA]</scope>
    <source>
        <strain evidence="2">PS312</strain>
    </source>
</reference>